<reference evidence="3 4" key="1">
    <citation type="submission" date="2016-10" db="EMBL/GenBank/DDBJ databases">
        <authorList>
            <person name="de Groot N.N."/>
        </authorList>
    </citation>
    <scope>NUCLEOTIDE SEQUENCE [LARGE SCALE GENOMIC DNA]</scope>
    <source>
        <strain evidence="3 4">DSM 22789</strain>
    </source>
</reference>
<feature type="domain" description="Helicase Helix-turn-helix" evidence="2">
    <location>
        <begin position="645"/>
        <end position="729"/>
    </location>
</feature>
<dbReference type="InterPro" id="IPR027417">
    <property type="entry name" value="P-loop_NTPase"/>
</dbReference>
<keyword evidence="3" id="KW-0067">ATP-binding</keyword>
<dbReference type="PANTHER" id="PTHR47642">
    <property type="entry name" value="ATP-DEPENDENT DNA HELICASE"/>
    <property type="match status" value="1"/>
</dbReference>
<keyword evidence="3" id="KW-0547">Nucleotide-binding</keyword>
<keyword evidence="3" id="KW-0378">Hydrolase</keyword>
<keyword evidence="4" id="KW-1185">Reference proteome</keyword>
<name>A0A1I6VBK8_9SPHI</name>
<dbReference type="GO" id="GO:0003678">
    <property type="term" value="F:DNA helicase activity"/>
    <property type="evidence" value="ECO:0007669"/>
    <property type="project" value="InterPro"/>
</dbReference>
<sequence length="739" mass="84454">MTAIKFDEQNKAFIQAVSFVNQTNQPLFLTGKAGTGKTTFLKYIRENSYKKMAITAPTGVAAMNAGGTTLHALFWLPFGTFIEDYPLQWNEQDGHIYNKSRLFSTIKLTKQRRALLQELELLVIDEVSMVRADTLDAIDVILKSVRRDARPFGGLQMLFIGDLYQLPPVVRDHEWQVLRDHYSSAFFFDAKVLRENPPVMLELNKIYRQSDSGFIDLLNNIRNNQCATSDLDKLHEHYNPEFSPQEGEQYITLTSHNKLADQINQQELAKLSGKMYQVRAVVKDEFSQGAYPAEELLALKIGAQVMFIKNDTGEDRKYFNGKIGVVKELLLDKHQVVVGFNDGSEDVVVRRETWENIRYKYDKGEDRIEEEVLGTFSQFPLRLAWAITIHKSQGLTFDKAVIDAGTSFAAGQVYVALSRMTGLDGLVLKSKIPMHAIRTDGQVVNFMQRMMAEEEVNKMLEVCQRNYLGQILLQSFRWNGLVETAEELQKSLADRNVEGKPEALTYFESLIQQLKEQEKVANKFITQLYSMLSDKAQLDYSKICERSKSAVAWFLPKFDEGVLLPTQAHIDAWKIKKRTKRYVEELKSMLLDFRRKKEQLAHCLTIADILTQEGDLSQMVDNMSRTERSKDTSVKQEDDDVVKDTKQISLDMFLDGLTVADIALKRGMVEGTIYGHLINFVGTDIEAEELMDKDKLEHMLAVLRKHDGKSSSEMKMILGDDYSYPEIKLGQRVLEVENA</sequence>
<dbReference type="InterPro" id="IPR051055">
    <property type="entry name" value="PIF1_helicase"/>
</dbReference>
<gene>
    <name evidence="3" type="ORF">SAMN05660206_11291</name>
</gene>
<evidence type="ECO:0000259" key="1">
    <source>
        <dbReference type="Pfam" id="PF05970"/>
    </source>
</evidence>
<dbReference type="Gene3D" id="2.30.30.940">
    <property type="match status" value="1"/>
</dbReference>
<organism evidence="3 4">
    <name type="scientific">Sphingobacterium wenxiniae</name>
    <dbReference type="NCBI Taxonomy" id="683125"/>
    <lineage>
        <taxon>Bacteria</taxon>
        <taxon>Pseudomonadati</taxon>
        <taxon>Bacteroidota</taxon>
        <taxon>Sphingobacteriia</taxon>
        <taxon>Sphingobacteriales</taxon>
        <taxon>Sphingobacteriaceae</taxon>
        <taxon>Sphingobacterium</taxon>
    </lineage>
</organism>
<dbReference type="GO" id="GO:0000723">
    <property type="term" value="P:telomere maintenance"/>
    <property type="evidence" value="ECO:0007669"/>
    <property type="project" value="InterPro"/>
</dbReference>
<feature type="domain" description="DNA helicase Pif1-like DEAD-box helicase" evidence="1">
    <location>
        <begin position="7"/>
        <end position="228"/>
    </location>
</feature>
<dbReference type="OrthoDB" id="9763659at2"/>
<keyword evidence="3" id="KW-0347">Helicase</keyword>
<dbReference type="Pfam" id="PF14493">
    <property type="entry name" value="HTH_40"/>
    <property type="match status" value="1"/>
</dbReference>
<dbReference type="PANTHER" id="PTHR47642:SF5">
    <property type="entry name" value="ATP-DEPENDENT DNA HELICASE"/>
    <property type="match status" value="1"/>
</dbReference>
<dbReference type="Gene3D" id="3.40.50.300">
    <property type="entry name" value="P-loop containing nucleotide triphosphate hydrolases"/>
    <property type="match status" value="2"/>
</dbReference>
<dbReference type="InterPro" id="IPR010285">
    <property type="entry name" value="DNA_helicase_pif1-like_DEAD"/>
</dbReference>
<evidence type="ECO:0000259" key="2">
    <source>
        <dbReference type="Pfam" id="PF14493"/>
    </source>
</evidence>
<evidence type="ECO:0000313" key="3">
    <source>
        <dbReference type="EMBL" id="SFT11118.1"/>
    </source>
</evidence>
<accession>A0A1I6VBK8</accession>
<dbReference type="Pfam" id="PF05970">
    <property type="entry name" value="PIF1"/>
    <property type="match status" value="1"/>
</dbReference>
<dbReference type="FunFam" id="3.40.50.300:FF:001498">
    <property type="entry name" value="ATP-dependent DNA helicase"/>
    <property type="match status" value="1"/>
</dbReference>
<dbReference type="InterPro" id="IPR029491">
    <property type="entry name" value="Helicase_HTH"/>
</dbReference>
<dbReference type="AlphaFoldDB" id="A0A1I6VBK8"/>
<dbReference type="GO" id="GO:0006281">
    <property type="term" value="P:DNA repair"/>
    <property type="evidence" value="ECO:0007669"/>
    <property type="project" value="InterPro"/>
</dbReference>
<dbReference type="SUPFAM" id="SSF52540">
    <property type="entry name" value="P-loop containing nucleoside triphosphate hydrolases"/>
    <property type="match status" value="2"/>
</dbReference>
<proteinExistence type="predicted"/>
<dbReference type="EMBL" id="FOZZ01000012">
    <property type="protein sequence ID" value="SFT11118.1"/>
    <property type="molecule type" value="Genomic_DNA"/>
</dbReference>
<protein>
    <submittedName>
        <fullName evidence="3">Helicase</fullName>
    </submittedName>
</protein>
<dbReference type="CDD" id="cd18809">
    <property type="entry name" value="SF1_C_RecD"/>
    <property type="match status" value="1"/>
</dbReference>
<dbReference type="Proteomes" id="UP000198785">
    <property type="component" value="Unassembled WGS sequence"/>
</dbReference>
<evidence type="ECO:0000313" key="4">
    <source>
        <dbReference type="Proteomes" id="UP000198785"/>
    </source>
</evidence>
<dbReference type="STRING" id="683125.SAMN05660206_11291"/>
<dbReference type="RefSeq" id="WP_093367123.1">
    <property type="nucleotide sequence ID" value="NZ_FOZZ01000012.1"/>
</dbReference>